<dbReference type="AlphaFoldDB" id="A0A1H9EK81"/>
<dbReference type="OrthoDB" id="5959200at2"/>
<evidence type="ECO:0000256" key="2">
    <source>
        <dbReference type="ARBA" id="ARBA00022803"/>
    </source>
</evidence>
<dbReference type="SUPFAM" id="SSF48452">
    <property type="entry name" value="TPR-like"/>
    <property type="match status" value="1"/>
</dbReference>
<evidence type="ECO:0000256" key="1">
    <source>
        <dbReference type="ARBA" id="ARBA00022737"/>
    </source>
</evidence>
<dbReference type="InterPro" id="IPR056203">
    <property type="entry name" value="Cds6_C"/>
</dbReference>
<name>A0A1H9EK81_9GAMM</name>
<feature type="domain" description="Cds6 C-terminal" evidence="5">
    <location>
        <begin position="235"/>
        <end position="339"/>
    </location>
</feature>
<dbReference type="Pfam" id="PF24125">
    <property type="entry name" value="Cds6_C"/>
    <property type="match status" value="1"/>
</dbReference>
<evidence type="ECO:0000313" key="6">
    <source>
        <dbReference type="EMBL" id="SEQ26025.1"/>
    </source>
</evidence>
<keyword evidence="4" id="KW-0732">Signal</keyword>
<dbReference type="InterPro" id="IPR019734">
    <property type="entry name" value="TPR_rpt"/>
</dbReference>
<dbReference type="EMBL" id="FOFS01000005">
    <property type="protein sequence ID" value="SEQ26025.1"/>
    <property type="molecule type" value="Genomic_DNA"/>
</dbReference>
<dbReference type="SMART" id="SM00028">
    <property type="entry name" value="TPR"/>
    <property type="match status" value="2"/>
</dbReference>
<proteinExistence type="predicted"/>
<organism evidence="6 7">
    <name type="scientific">Solimonas aquatica</name>
    <dbReference type="NCBI Taxonomy" id="489703"/>
    <lineage>
        <taxon>Bacteria</taxon>
        <taxon>Pseudomonadati</taxon>
        <taxon>Pseudomonadota</taxon>
        <taxon>Gammaproteobacteria</taxon>
        <taxon>Nevskiales</taxon>
        <taxon>Nevskiaceae</taxon>
        <taxon>Solimonas</taxon>
    </lineage>
</organism>
<dbReference type="InterPro" id="IPR051685">
    <property type="entry name" value="Ycf3/AcsC/BcsC/TPR_MFPF"/>
</dbReference>
<keyword evidence="2 3" id="KW-0802">TPR repeat</keyword>
<dbReference type="InterPro" id="IPR032710">
    <property type="entry name" value="NTF2-like_dom_sf"/>
</dbReference>
<dbReference type="InterPro" id="IPR011990">
    <property type="entry name" value="TPR-like_helical_dom_sf"/>
</dbReference>
<reference evidence="6 7" key="1">
    <citation type="submission" date="2016-10" db="EMBL/GenBank/DDBJ databases">
        <authorList>
            <person name="de Groot N.N."/>
        </authorList>
    </citation>
    <scope>NUCLEOTIDE SEQUENCE [LARGE SCALE GENOMIC DNA]</scope>
    <source>
        <strain evidence="6 7">DSM 25927</strain>
    </source>
</reference>
<dbReference type="STRING" id="489703.SAMN04488038_10567"/>
<dbReference type="PROSITE" id="PS50005">
    <property type="entry name" value="TPR"/>
    <property type="match status" value="1"/>
</dbReference>
<dbReference type="RefSeq" id="WP_093284016.1">
    <property type="nucleotide sequence ID" value="NZ_FOFS01000005.1"/>
</dbReference>
<evidence type="ECO:0000256" key="4">
    <source>
        <dbReference type="SAM" id="SignalP"/>
    </source>
</evidence>
<dbReference type="PANTHER" id="PTHR44943">
    <property type="entry name" value="CELLULOSE SYNTHASE OPERON PROTEIN C"/>
    <property type="match status" value="1"/>
</dbReference>
<evidence type="ECO:0000259" key="5">
    <source>
        <dbReference type="Pfam" id="PF24125"/>
    </source>
</evidence>
<evidence type="ECO:0000313" key="7">
    <source>
        <dbReference type="Proteomes" id="UP000199233"/>
    </source>
</evidence>
<sequence>MKTLSRAALLTAGVLSAAAVFAADNVAQQAQALLNAGKASEALAKLDSQLSSNPQDAEARFVRGLALVKLGRPKDAIRVYADLTRDYPTLPEPYNNLAALYAAQGDYIKARDALQAAVVKNPGYALANENLGDIYATLASAAYSKAAQLNPGNAGAKRKLAVVSQLASAGSNLTQSSAAQPLASRPVVSAPAPVASAAPVAAPAPVVAATPVPAVSSAPATSTATDLESTQKQGVLAAVEAWARAWTAKDVDGYLGAYADEFTPEGGLSREAWATQRRERIARAKDISVKVEKPEVSAIEDGAMRVSFRQSYKSDTFSDSSNKVLELVPIKNSWKIVREYSR</sequence>
<dbReference type="Proteomes" id="UP000199233">
    <property type="component" value="Unassembled WGS sequence"/>
</dbReference>
<protein>
    <submittedName>
        <fullName evidence="6">Tetratricopeptide repeat-containing protein</fullName>
    </submittedName>
</protein>
<gene>
    <name evidence="6" type="ORF">SAMN04488038_10567</name>
</gene>
<dbReference type="InterPro" id="IPR013105">
    <property type="entry name" value="TPR_2"/>
</dbReference>
<feature type="chain" id="PRO_5011503242" evidence="4">
    <location>
        <begin position="23"/>
        <end position="342"/>
    </location>
</feature>
<dbReference type="Pfam" id="PF07719">
    <property type="entry name" value="TPR_2"/>
    <property type="match status" value="1"/>
</dbReference>
<dbReference type="Gene3D" id="3.10.450.50">
    <property type="match status" value="1"/>
</dbReference>
<feature type="repeat" description="TPR" evidence="3">
    <location>
        <begin position="91"/>
        <end position="124"/>
    </location>
</feature>
<keyword evidence="7" id="KW-1185">Reference proteome</keyword>
<dbReference type="PANTHER" id="PTHR44943:SF8">
    <property type="entry name" value="TPR REPEAT-CONTAINING PROTEIN MJ0263"/>
    <property type="match status" value="1"/>
</dbReference>
<dbReference type="Gene3D" id="1.25.40.10">
    <property type="entry name" value="Tetratricopeptide repeat domain"/>
    <property type="match status" value="1"/>
</dbReference>
<dbReference type="Pfam" id="PF13432">
    <property type="entry name" value="TPR_16"/>
    <property type="match status" value="1"/>
</dbReference>
<dbReference type="SUPFAM" id="SSF54427">
    <property type="entry name" value="NTF2-like"/>
    <property type="match status" value="1"/>
</dbReference>
<keyword evidence="1" id="KW-0677">Repeat</keyword>
<accession>A0A1H9EK81</accession>
<evidence type="ECO:0000256" key="3">
    <source>
        <dbReference type="PROSITE-ProRule" id="PRU00339"/>
    </source>
</evidence>
<feature type="signal peptide" evidence="4">
    <location>
        <begin position="1"/>
        <end position="22"/>
    </location>
</feature>